<dbReference type="RefSeq" id="WP_091341089.1">
    <property type="nucleotide sequence ID" value="NZ_FNRM01000002.1"/>
</dbReference>
<proteinExistence type="predicted"/>
<dbReference type="EMBL" id="FNRM01000002">
    <property type="protein sequence ID" value="SEA27703.1"/>
    <property type="molecule type" value="Genomic_DNA"/>
</dbReference>
<protein>
    <submittedName>
        <fullName evidence="1">Uncharacterized protein</fullName>
    </submittedName>
</protein>
<dbReference type="Proteomes" id="UP000198773">
    <property type="component" value="Unassembled WGS sequence"/>
</dbReference>
<name>A0A1H3ZVE8_ALKAM</name>
<keyword evidence="2" id="KW-1185">Reference proteome</keyword>
<dbReference type="AlphaFoldDB" id="A0A1H3ZVE8"/>
<evidence type="ECO:0000313" key="2">
    <source>
        <dbReference type="Proteomes" id="UP000198773"/>
    </source>
</evidence>
<gene>
    <name evidence="1" type="ORF">SAMN04488051_102381</name>
</gene>
<organism evidence="1 2">
    <name type="scientific">Alkalimonas amylolytica</name>
    <dbReference type="NCBI Taxonomy" id="152573"/>
    <lineage>
        <taxon>Bacteria</taxon>
        <taxon>Pseudomonadati</taxon>
        <taxon>Pseudomonadota</taxon>
        <taxon>Gammaproteobacteria</taxon>
        <taxon>Alkalimonas</taxon>
    </lineage>
</organism>
<reference evidence="1 2" key="1">
    <citation type="submission" date="2016-10" db="EMBL/GenBank/DDBJ databases">
        <authorList>
            <person name="de Groot N.N."/>
        </authorList>
    </citation>
    <scope>NUCLEOTIDE SEQUENCE [LARGE SCALE GENOMIC DNA]</scope>
    <source>
        <strain evidence="1 2">CGMCC 1.3430</strain>
    </source>
</reference>
<dbReference type="OrthoDB" id="5764462at2"/>
<sequence>MVSGRDEKIELEHEAARIFMRLYERRFGIKMRHIWHNEPRRPDVSCYYDHQKLDLEIAHLYGSEAEAMHILGRELSPHTHRELLQLMRMPAEARLVAALNSLLASKAEKRYDSERVWLVIRNANPLWTKEEMLAHFPKLHLPKTHPFEQVWVIGDMQGESGLLALYPPRHLPKQQTKPYRKDF</sequence>
<dbReference type="STRING" id="152573.SAMN04488051_102381"/>
<evidence type="ECO:0000313" key="1">
    <source>
        <dbReference type="EMBL" id="SEA27703.1"/>
    </source>
</evidence>
<accession>A0A1H3ZVE8</accession>